<dbReference type="AlphaFoldDB" id="A0A226D5Q8"/>
<accession>A0A226D5Q8</accession>
<dbReference type="GO" id="GO:0016020">
    <property type="term" value="C:membrane"/>
    <property type="evidence" value="ECO:0007669"/>
    <property type="project" value="TreeGrafter"/>
</dbReference>
<dbReference type="GO" id="GO:0005654">
    <property type="term" value="C:nucleoplasm"/>
    <property type="evidence" value="ECO:0007669"/>
    <property type="project" value="TreeGrafter"/>
</dbReference>
<dbReference type="SUPFAM" id="SSF81301">
    <property type="entry name" value="Nucleotidyltransferase"/>
    <property type="match status" value="1"/>
</dbReference>
<reference evidence="2 3" key="1">
    <citation type="submission" date="2015-12" db="EMBL/GenBank/DDBJ databases">
        <title>The genome of Folsomia candida.</title>
        <authorList>
            <person name="Faddeeva A."/>
            <person name="Derks M.F."/>
            <person name="Anvar Y."/>
            <person name="Smit S."/>
            <person name="Van Straalen N."/>
            <person name="Roelofs D."/>
        </authorList>
    </citation>
    <scope>NUCLEOTIDE SEQUENCE [LARGE SCALE GENOMIC DNA]</scope>
    <source>
        <strain evidence="2 3">VU population</strain>
        <tissue evidence="2">Whole body</tissue>
    </source>
</reference>
<name>A0A226D5Q8_FOLCA</name>
<dbReference type="Pfam" id="PF01909">
    <property type="entry name" value="NTP_transf_2"/>
    <property type="match status" value="1"/>
</dbReference>
<dbReference type="Gene3D" id="3.30.460.10">
    <property type="entry name" value="Beta Polymerase, domain 2"/>
    <property type="match status" value="1"/>
</dbReference>
<dbReference type="GO" id="GO:0001730">
    <property type="term" value="F:2'-5'-oligoadenylate synthetase activity"/>
    <property type="evidence" value="ECO:0007669"/>
    <property type="project" value="TreeGrafter"/>
</dbReference>
<protein>
    <recommendedName>
        <fullName evidence="1">Polymerase nucleotidyl transferase domain-containing protein</fullName>
    </recommendedName>
</protein>
<dbReference type="Gene3D" id="1.10.1410.20">
    <property type="entry name" value="2'-5'-oligoadenylate synthetase 1, domain 2"/>
    <property type="match status" value="1"/>
</dbReference>
<dbReference type="PANTHER" id="PTHR11258">
    <property type="entry name" value="2-5 OLIGOADENYLATE SYNTHETASE"/>
    <property type="match status" value="1"/>
</dbReference>
<gene>
    <name evidence="2" type="ORF">Fcan01_24877</name>
</gene>
<dbReference type="OrthoDB" id="9978031at2759"/>
<dbReference type="InterPro" id="IPR043519">
    <property type="entry name" value="NT_sf"/>
</dbReference>
<dbReference type="PANTHER" id="PTHR11258:SF11">
    <property type="entry name" value="C2H2-TYPE DOMAIN-CONTAINING PROTEIN"/>
    <property type="match status" value="1"/>
</dbReference>
<comment type="caution">
    <text evidence="2">The sequence shown here is derived from an EMBL/GenBank/DDBJ whole genome shotgun (WGS) entry which is preliminary data.</text>
</comment>
<dbReference type="GO" id="GO:0005829">
    <property type="term" value="C:cytosol"/>
    <property type="evidence" value="ECO:0007669"/>
    <property type="project" value="TreeGrafter"/>
</dbReference>
<evidence type="ECO:0000313" key="2">
    <source>
        <dbReference type="EMBL" id="OXA40214.1"/>
    </source>
</evidence>
<evidence type="ECO:0000259" key="1">
    <source>
        <dbReference type="Pfam" id="PF01909"/>
    </source>
</evidence>
<evidence type="ECO:0000313" key="3">
    <source>
        <dbReference type="Proteomes" id="UP000198287"/>
    </source>
</evidence>
<dbReference type="EMBL" id="LNIX01000034">
    <property type="protein sequence ID" value="OXA40214.1"/>
    <property type="molecule type" value="Genomic_DNA"/>
</dbReference>
<proteinExistence type="predicted"/>
<dbReference type="PROSITE" id="PS50152">
    <property type="entry name" value="25A_SYNTH_3"/>
    <property type="match status" value="1"/>
</dbReference>
<organism evidence="2 3">
    <name type="scientific">Folsomia candida</name>
    <name type="common">Springtail</name>
    <dbReference type="NCBI Taxonomy" id="158441"/>
    <lineage>
        <taxon>Eukaryota</taxon>
        <taxon>Metazoa</taxon>
        <taxon>Ecdysozoa</taxon>
        <taxon>Arthropoda</taxon>
        <taxon>Hexapoda</taxon>
        <taxon>Collembola</taxon>
        <taxon>Entomobryomorpha</taxon>
        <taxon>Isotomoidea</taxon>
        <taxon>Isotomidae</taxon>
        <taxon>Proisotominae</taxon>
        <taxon>Folsomia</taxon>
    </lineage>
</organism>
<keyword evidence="3" id="KW-1185">Reference proteome</keyword>
<dbReference type="InterPro" id="IPR002934">
    <property type="entry name" value="Polymerase_NTP_transf_dom"/>
</dbReference>
<feature type="domain" description="Polymerase nucleotidyl transferase" evidence="1">
    <location>
        <begin position="40"/>
        <end position="78"/>
    </location>
</feature>
<dbReference type="Proteomes" id="UP000198287">
    <property type="component" value="Unassembled WGS sequence"/>
</dbReference>
<dbReference type="GO" id="GO:0003725">
    <property type="term" value="F:double-stranded RNA binding"/>
    <property type="evidence" value="ECO:0007669"/>
    <property type="project" value="TreeGrafter"/>
</dbReference>
<sequence length="261" mass="28805">MAQQTERVKLLRALIQGQIPKPEYVAAGRAAAQAILLSLQQRKELSVAEFRFAGSIAKGTSLNGSDFDLVVFLNDEKPPFSPAVIDAFHKAVQQARVPGGVIHFRGKNNMLVKASAHIGSFDLELDVNIAPVLVSGVNSGQTQVTRVAVGMQERGIVSVREISPVFTEATIQFFRDVTPQMLDAIRVAKYWNSKVNLYDAKIHGGSFIIELVTLEANRISEGTDLEDRFVKFLQAMENLAQQKIILTKEYNEQDIPARVLS</sequence>